<feature type="region of interest" description="Disordered" evidence="10">
    <location>
        <begin position="140"/>
        <end position="201"/>
    </location>
</feature>
<organism evidence="12 13">
    <name type="scientific">Rhodamnia argentea</name>
    <dbReference type="NCBI Taxonomy" id="178133"/>
    <lineage>
        <taxon>Eukaryota</taxon>
        <taxon>Viridiplantae</taxon>
        <taxon>Streptophyta</taxon>
        <taxon>Embryophyta</taxon>
        <taxon>Tracheophyta</taxon>
        <taxon>Spermatophyta</taxon>
        <taxon>Magnoliopsida</taxon>
        <taxon>eudicotyledons</taxon>
        <taxon>Gunneridae</taxon>
        <taxon>Pentapetalae</taxon>
        <taxon>rosids</taxon>
        <taxon>malvids</taxon>
        <taxon>Myrtales</taxon>
        <taxon>Myrtaceae</taxon>
        <taxon>Myrtoideae</taxon>
        <taxon>Myrteae</taxon>
        <taxon>Australasian group</taxon>
        <taxon>Rhodamnia</taxon>
    </lineage>
</organism>
<evidence type="ECO:0000259" key="11">
    <source>
        <dbReference type="PROSITE" id="PS50884"/>
    </source>
</evidence>
<dbReference type="GeneID" id="115754310"/>
<evidence type="ECO:0000256" key="9">
    <source>
        <dbReference type="RuleBase" id="RU369094"/>
    </source>
</evidence>
<evidence type="ECO:0000256" key="1">
    <source>
        <dbReference type="ARBA" id="ARBA00022723"/>
    </source>
</evidence>
<dbReference type="PROSITE" id="PS50884">
    <property type="entry name" value="ZF_DOF_2"/>
    <property type="match status" value="1"/>
</dbReference>
<keyword evidence="5 8" id="KW-0238">DNA-binding</keyword>
<comment type="subcellular location">
    <subcellularLocation>
        <location evidence="8 9">Nucleus</location>
    </subcellularLocation>
</comment>
<gene>
    <name evidence="13" type="primary">LOC115754310</name>
</gene>
<evidence type="ECO:0000313" key="12">
    <source>
        <dbReference type="Proteomes" id="UP000827889"/>
    </source>
</evidence>
<evidence type="ECO:0000256" key="7">
    <source>
        <dbReference type="ARBA" id="ARBA00023242"/>
    </source>
</evidence>
<reference evidence="13" key="1">
    <citation type="submission" date="2025-08" db="UniProtKB">
        <authorList>
            <consortium name="RefSeq"/>
        </authorList>
    </citation>
    <scope>IDENTIFICATION</scope>
    <source>
        <tissue evidence="13">Leaf</tissue>
    </source>
</reference>
<keyword evidence="7 8" id="KW-0539">Nucleus</keyword>
<dbReference type="RefSeq" id="XP_048138006.1">
    <property type="nucleotide sequence ID" value="XM_048282049.1"/>
</dbReference>
<evidence type="ECO:0000256" key="3">
    <source>
        <dbReference type="ARBA" id="ARBA00022833"/>
    </source>
</evidence>
<evidence type="ECO:0000256" key="5">
    <source>
        <dbReference type="ARBA" id="ARBA00023125"/>
    </source>
</evidence>
<evidence type="ECO:0000256" key="10">
    <source>
        <dbReference type="SAM" id="MobiDB-lite"/>
    </source>
</evidence>
<dbReference type="InterPro" id="IPR045174">
    <property type="entry name" value="Dof"/>
</dbReference>
<comment type="function">
    <text evidence="9">Transcription factor that binds specifically to a 5'-AA[AG]G-3' consensus core sequence.</text>
</comment>
<keyword evidence="1 9" id="KW-0479">Metal-binding</keyword>
<keyword evidence="12" id="KW-1185">Reference proteome</keyword>
<evidence type="ECO:0000256" key="6">
    <source>
        <dbReference type="ARBA" id="ARBA00023163"/>
    </source>
</evidence>
<keyword evidence="4 9" id="KW-0805">Transcription regulation</keyword>
<proteinExistence type="predicted"/>
<keyword evidence="6 9" id="KW-0804">Transcription</keyword>
<protein>
    <recommendedName>
        <fullName evidence="9">Dof zinc finger protein</fullName>
    </recommendedName>
</protein>
<dbReference type="Pfam" id="PF02701">
    <property type="entry name" value="Zn_ribbon_Dof"/>
    <property type="match status" value="1"/>
</dbReference>
<dbReference type="InterPro" id="IPR003851">
    <property type="entry name" value="Znf_Dof"/>
</dbReference>
<evidence type="ECO:0000256" key="2">
    <source>
        <dbReference type="ARBA" id="ARBA00022771"/>
    </source>
</evidence>
<keyword evidence="2 8" id="KW-0863">Zinc-finger</keyword>
<sequence>MVISLPKALKAPSFALVFSVFVCFLLLFPSSLSVFCFLHAFLPSFLWFFEFQGFIGVINGNPSMEVASSSRPVSVSLQEIKTTTCGTTTTSRPQKDQALNCPRCTSSNTKFCYYNNYSLSQPRYFCKTCRRYWTEGGSLRNVPVGGGSRKNKRPSSSTSSSPSSKIIKLPENPKAHEAQQDLNLTYPPDTTTTTDQHSLRSSSGIIASSSMGLSLSSFMPPMPVVTDSSSNFYAAGGLNFHHLLGLKPPTTSLGSFSGDGFESAGFLGNLQGLQDSGNGDNNNDGAKLFFPVEDGLKHQVTATTGVDGQFGLQSRGQGDHSNGYWNGVLGTGRSW</sequence>
<dbReference type="PANTHER" id="PTHR31992">
    <property type="entry name" value="DOF ZINC FINGER PROTEIN DOF1.4-RELATED"/>
    <property type="match status" value="1"/>
</dbReference>
<name>A0ABM3HN22_9MYRT</name>
<feature type="domain" description="Dof-type" evidence="11">
    <location>
        <begin position="99"/>
        <end position="153"/>
    </location>
</feature>
<dbReference type="Proteomes" id="UP000827889">
    <property type="component" value="Chromosome 7"/>
</dbReference>
<keyword evidence="3 9" id="KW-0862">Zinc</keyword>
<feature type="compositionally biased region" description="Low complexity" evidence="10">
    <location>
        <begin position="154"/>
        <end position="167"/>
    </location>
</feature>
<dbReference type="PANTHER" id="PTHR31992:SF301">
    <property type="entry name" value="DOF ZINC FINGER PROTEIN DOF3.7"/>
    <property type="match status" value="1"/>
</dbReference>
<evidence type="ECO:0000256" key="4">
    <source>
        <dbReference type="ARBA" id="ARBA00023015"/>
    </source>
</evidence>
<evidence type="ECO:0000256" key="8">
    <source>
        <dbReference type="PROSITE-ProRule" id="PRU00071"/>
    </source>
</evidence>
<evidence type="ECO:0000313" key="13">
    <source>
        <dbReference type="RefSeq" id="XP_048138006.1"/>
    </source>
</evidence>
<dbReference type="PROSITE" id="PS01361">
    <property type="entry name" value="ZF_DOF_1"/>
    <property type="match status" value="1"/>
</dbReference>
<feature type="compositionally biased region" description="Low complexity" evidence="10">
    <location>
        <begin position="185"/>
        <end position="201"/>
    </location>
</feature>
<accession>A0ABM3HN22</accession>